<evidence type="ECO:0000256" key="1">
    <source>
        <dbReference type="SAM" id="SignalP"/>
    </source>
</evidence>
<proteinExistence type="predicted"/>
<dbReference type="InterPro" id="IPR011042">
    <property type="entry name" value="6-blade_b-propeller_TolB-like"/>
</dbReference>
<feature type="chain" id="PRO_5045197252" evidence="1">
    <location>
        <begin position="29"/>
        <end position="156"/>
    </location>
</feature>
<sequence length="156" mass="16496">MQGKNHRRLNSLWITGLLLLLAVPGAAAEQGAGPDATSVTANPVGLVMDSRANAYTVDRITGKVFCLPPGNEPIHYATISDEPTTLAVDRRRTLFIGTATGHILAVRLDGTVCAAFRCPHGVTGLAVDRDGGLLITTGNGTLVKVRRAELVMKRVN</sequence>
<dbReference type="RefSeq" id="WP_264982001.1">
    <property type="nucleotide sequence ID" value="NZ_AP026708.1"/>
</dbReference>
<dbReference type="Proteomes" id="UP001061361">
    <property type="component" value="Chromosome"/>
</dbReference>
<accession>A0ABN6S026</accession>
<feature type="signal peptide" evidence="1">
    <location>
        <begin position="1"/>
        <end position="28"/>
    </location>
</feature>
<keyword evidence="3" id="KW-1185">Reference proteome</keyword>
<dbReference type="EMBL" id="AP026708">
    <property type="protein sequence ID" value="BDQ35110.1"/>
    <property type="molecule type" value="Genomic_DNA"/>
</dbReference>
<name>A0ABN6S026_9BACT</name>
<evidence type="ECO:0000313" key="3">
    <source>
        <dbReference type="Proteomes" id="UP001061361"/>
    </source>
</evidence>
<dbReference type="SUPFAM" id="SSF63829">
    <property type="entry name" value="Calcium-dependent phosphotriesterase"/>
    <property type="match status" value="1"/>
</dbReference>
<evidence type="ECO:0000313" key="2">
    <source>
        <dbReference type="EMBL" id="BDQ35110.1"/>
    </source>
</evidence>
<dbReference type="Gene3D" id="2.120.10.30">
    <property type="entry name" value="TolB, C-terminal domain"/>
    <property type="match status" value="1"/>
</dbReference>
<keyword evidence="1" id="KW-0732">Signal</keyword>
<organism evidence="2 3">
    <name type="scientific">Pseudodesulfovibrio portus</name>
    <dbReference type="NCBI Taxonomy" id="231439"/>
    <lineage>
        <taxon>Bacteria</taxon>
        <taxon>Pseudomonadati</taxon>
        <taxon>Thermodesulfobacteriota</taxon>
        <taxon>Desulfovibrionia</taxon>
        <taxon>Desulfovibrionales</taxon>
        <taxon>Desulfovibrionaceae</taxon>
    </lineage>
</organism>
<gene>
    <name evidence="2" type="ORF">JCM14722_26520</name>
</gene>
<protein>
    <submittedName>
        <fullName evidence="2">Uncharacterized protein</fullName>
    </submittedName>
</protein>
<reference evidence="2" key="1">
    <citation type="submission" date="2022-08" db="EMBL/GenBank/DDBJ databases">
        <title>Genome Sequence of the sulphate-reducing bacterium, Pseudodesulfovibrio portus JCM14722.</title>
        <authorList>
            <person name="Kondo R."/>
            <person name="Kataoka T."/>
        </authorList>
    </citation>
    <scope>NUCLEOTIDE SEQUENCE</scope>
    <source>
        <strain evidence="2">JCM 14722</strain>
    </source>
</reference>